<evidence type="ECO:0000313" key="1">
    <source>
        <dbReference type="EMBL" id="KKM96062.1"/>
    </source>
</evidence>
<comment type="caution">
    <text evidence="1">The sequence shown here is derived from an EMBL/GenBank/DDBJ whole genome shotgun (WGS) entry which is preliminary data.</text>
</comment>
<dbReference type="EMBL" id="LAZR01005928">
    <property type="protein sequence ID" value="KKM96062.1"/>
    <property type="molecule type" value="Genomic_DNA"/>
</dbReference>
<reference evidence="1" key="1">
    <citation type="journal article" date="2015" name="Nature">
        <title>Complex archaea that bridge the gap between prokaryotes and eukaryotes.</title>
        <authorList>
            <person name="Spang A."/>
            <person name="Saw J.H."/>
            <person name="Jorgensen S.L."/>
            <person name="Zaremba-Niedzwiedzka K."/>
            <person name="Martijn J."/>
            <person name="Lind A.E."/>
            <person name="van Eijk R."/>
            <person name="Schleper C."/>
            <person name="Guy L."/>
            <person name="Ettema T.J."/>
        </authorList>
    </citation>
    <scope>NUCLEOTIDE SEQUENCE</scope>
</reference>
<name>A0A0F9PSC4_9ZZZZ</name>
<proteinExistence type="predicted"/>
<sequence>MNVYDFSCGLLTENLPIERFKANLLISGGSRNERTALLSHILNQFYTRLPNIGVLLIQLGSNEDTYLYHLDKVFEYGTSELNIPYYAGHWFDISNRERFMNYINAIFGFHYEMSLVIGSLIQQYKSGLLPSSIIDFLEDLKGYLIEHPYHEEFTESNAKSFEKTIEVFHEDPVLESTVSIPLKGIPEWLTLWQKGKKICLDLTMCDTFQQKLLVTLITQTLLKHVDQIYSDIPYGIVVIEDIEKIMEKLPHDEYKKNYESNKEIEKEYFVLTPEQIAKVYGDDNYLMNIQLERLYQHLIGNEFRCRNISQITVCKDFEKIYEYVDYYSQIKLQVS</sequence>
<protein>
    <submittedName>
        <fullName evidence="1">Uncharacterized protein</fullName>
    </submittedName>
</protein>
<organism evidence="1">
    <name type="scientific">marine sediment metagenome</name>
    <dbReference type="NCBI Taxonomy" id="412755"/>
    <lineage>
        <taxon>unclassified sequences</taxon>
        <taxon>metagenomes</taxon>
        <taxon>ecological metagenomes</taxon>
    </lineage>
</organism>
<dbReference type="AlphaFoldDB" id="A0A0F9PSC4"/>
<gene>
    <name evidence="1" type="ORF">LCGC14_1181900</name>
</gene>
<accession>A0A0F9PSC4</accession>